<organism evidence="1 2">
    <name type="scientific">Saccharothrix espanaensis (strain ATCC 51144 / DSM 44229 / JCM 9112 / NBRC 15066 / NRRL 15764)</name>
    <dbReference type="NCBI Taxonomy" id="1179773"/>
    <lineage>
        <taxon>Bacteria</taxon>
        <taxon>Bacillati</taxon>
        <taxon>Actinomycetota</taxon>
        <taxon>Actinomycetes</taxon>
        <taxon>Pseudonocardiales</taxon>
        <taxon>Pseudonocardiaceae</taxon>
        <taxon>Saccharothrix</taxon>
    </lineage>
</organism>
<sequence length="93" mass="10106">MDLVVRTGSGCRCGSLGWVVLVDVVRLDVGVPLGRAVGDRASSGRYHRDRLTFTKAGEAKLSEWMDAHAQVAFVVEDEPGRLNTTSSPTRRCC</sequence>
<gene>
    <name evidence="1" type="ordered locus">BN6_79910</name>
</gene>
<name>K0KEL6_SACES</name>
<proteinExistence type="predicted"/>
<dbReference type="EMBL" id="HE804045">
    <property type="protein sequence ID" value="CCH35209.1"/>
    <property type="molecule type" value="Genomic_DNA"/>
</dbReference>
<dbReference type="Proteomes" id="UP000006281">
    <property type="component" value="Chromosome"/>
</dbReference>
<evidence type="ECO:0000313" key="1">
    <source>
        <dbReference type="EMBL" id="CCH35209.1"/>
    </source>
</evidence>
<dbReference type="AlphaFoldDB" id="K0KEL6"/>
<evidence type="ECO:0000313" key="2">
    <source>
        <dbReference type="Proteomes" id="UP000006281"/>
    </source>
</evidence>
<accession>K0KEL6</accession>
<dbReference type="HOGENOM" id="CLU_2397820_0_0_11"/>
<dbReference type="KEGG" id="sesp:BN6_79910"/>
<reference evidence="1 2" key="1">
    <citation type="journal article" date="2012" name="BMC Genomics">
        <title>Complete genome sequence of Saccharothrix espanaensis DSM 44229T and comparison to the other completely sequenced Pseudonocardiaceae.</title>
        <authorList>
            <person name="Strobel T."/>
            <person name="Al-Dilaimi A."/>
            <person name="Blom J."/>
            <person name="Gessner A."/>
            <person name="Kalinowski J."/>
            <person name="Luzhetska M."/>
            <person name="Puhler A."/>
            <person name="Szczepanowski R."/>
            <person name="Bechthold A."/>
            <person name="Ruckert C."/>
        </authorList>
    </citation>
    <scope>NUCLEOTIDE SEQUENCE [LARGE SCALE GENOMIC DNA]</scope>
    <source>
        <strain evidence="2">ATCC 51144 / DSM 44229 / JCM 9112 / NBRC 15066 / NRRL 15764</strain>
    </source>
</reference>
<keyword evidence="2" id="KW-1185">Reference proteome</keyword>
<protein>
    <submittedName>
        <fullName evidence="1">Uncharacterized protein</fullName>
    </submittedName>
</protein>